<accession>A0A2V2L643</accession>
<evidence type="ECO:0008006" key="4">
    <source>
        <dbReference type="Google" id="ProtNLM"/>
    </source>
</evidence>
<evidence type="ECO:0000313" key="3">
    <source>
        <dbReference type="Proteomes" id="UP000245680"/>
    </source>
</evidence>
<evidence type="ECO:0000313" key="2">
    <source>
        <dbReference type="EMBL" id="PWR00868.1"/>
    </source>
</evidence>
<keyword evidence="1" id="KW-0812">Transmembrane</keyword>
<name>A0A2V2L643_9RHOB</name>
<dbReference type="InterPro" id="IPR022472">
    <property type="entry name" value="VPLPA-CTERM"/>
</dbReference>
<keyword evidence="1" id="KW-1133">Transmembrane helix</keyword>
<feature type="transmembrane region" description="Helical" evidence="1">
    <location>
        <begin position="234"/>
        <end position="253"/>
    </location>
</feature>
<reference evidence="2 3" key="1">
    <citation type="submission" date="2018-05" db="EMBL/GenBank/DDBJ databases">
        <title>Rhodobacteraceae gen. nov., sp. nov. isolated from sea water.</title>
        <authorList>
            <person name="Ren Y."/>
        </authorList>
    </citation>
    <scope>NUCLEOTIDE SEQUENCE [LARGE SCALE GENOMIC DNA]</scope>
    <source>
        <strain evidence="2 3">TG-679</strain>
    </source>
</reference>
<dbReference type="EMBL" id="QGKU01000068">
    <property type="protein sequence ID" value="PWR00868.1"/>
    <property type="molecule type" value="Genomic_DNA"/>
</dbReference>
<feature type="transmembrane region" description="Helical" evidence="1">
    <location>
        <begin position="81"/>
        <end position="101"/>
    </location>
</feature>
<keyword evidence="3" id="KW-1185">Reference proteome</keyword>
<dbReference type="OrthoDB" id="7876373at2"/>
<protein>
    <recommendedName>
        <fullName evidence="4">VPLPA-CTERM sorting domain-containing protein</fullName>
    </recommendedName>
</protein>
<dbReference type="Proteomes" id="UP000245680">
    <property type="component" value="Unassembled WGS sequence"/>
</dbReference>
<proteinExistence type="predicted"/>
<comment type="caution">
    <text evidence="2">The sequence shown here is derived from an EMBL/GenBank/DDBJ whole genome shotgun (WGS) entry which is preliminary data.</text>
</comment>
<dbReference type="NCBIfam" id="TIGR03370">
    <property type="entry name" value="VPLPA-CTERM"/>
    <property type="match status" value="1"/>
</dbReference>
<keyword evidence="1" id="KW-0472">Membrane</keyword>
<evidence type="ECO:0000256" key="1">
    <source>
        <dbReference type="SAM" id="Phobius"/>
    </source>
</evidence>
<gene>
    <name evidence="2" type="ORF">DKT77_20290</name>
</gene>
<organism evidence="2 3">
    <name type="scientific">Meridianimarinicoccus roseus</name>
    <dbReference type="NCBI Taxonomy" id="2072018"/>
    <lineage>
        <taxon>Bacteria</taxon>
        <taxon>Pseudomonadati</taxon>
        <taxon>Pseudomonadota</taxon>
        <taxon>Alphaproteobacteria</taxon>
        <taxon>Rhodobacterales</taxon>
        <taxon>Paracoccaceae</taxon>
        <taxon>Meridianimarinicoccus</taxon>
    </lineage>
</organism>
<dbReference type="AlphaFoldDB" id="A0A2V2L643"/>
<sequence>MAPTRTCPGMFHIPLSGPPPLSAAISAPGAKTGRSLPVVLKGRRDPVAEVYQADGRVSRPHRQQQERPRIMRAPRTALRRLATAAALLIALGGTSATAATLDFDFSFTNTVDGRNDLVTGVIRGLTDNAESSARSVEILTNSGGFGIGEYIGAPSLNRFNIANGSILSASFKALGQDNTAPGVTDASLSFSIGAICTTRCRSYAEAGLTALAGTATALSTPITFTAALPAPTAVPLPAGVWLLSGAIAGLALFRRKAPGQPV</sequence>